<gene>
    <name evidence="1" type="ORF">R3P38DRAFT_303310</name>
</gene>
<dbReference type="EMBL" id="JAWWNJ010000013">
    <property type="protein sequence ID" value="KAK7042003.1"/>
    <property type="molecule type" value="Genomic_DNA"/>
</dbReference>
<sequence length="274" mass="30144">MSLPRGAVNVGIFHAAPHLSIDEFKQRILDFADAVTALPISQKHYSGFEIIFQNPSQPLRLRYLGALGIPTPSPQPTAWIVSECATFAQQSEISRDPTFIEILHGAAETIWDPTTAEVFSLHMHPFIEPTVPSSTSGINTTSGINKPTSRMLAAFRRPPTLPHDTFHEKMLEFAGKLAGLPISQDNLLGYSLGTPHTVMEPELRGLGFPPPPPSSAMHDLVLAFHEFQDEDRVIEWITHLEIQTFAAEFSEGLGGQDRTSVFVAEVVTKINDKA</sequence>
<accession>A0AAW0CT73</accession>
<keyword evidence="2" id="KW-1185">Reference proteome</keyword>
<reference evidence="1 2" key="1">
    <citation type="journal article" date="2024" name="J Genomics">
        <title>Draft genome sequencing and assembly of Favolaschia claudopus CIRM-BRFM 2984 isolated from oak limbs.</title>
        <authorList>
            <person name="Navarro D."/>
            <person name="Drula E."/>
            <person name="Chaduli D."/>
            <person name="Cazenave R."/>
            <person name="Ahrendt S."/>
            <person name="Wang J."/>
            <person name="Lipzen A."/>
            <person name="Daum C."/>
            <person name="Barry K."/>
            <person name="Grigoriev I.V."/>
            <person name="Favel A."/>
            <person name="Rosso M.N."/>
            <person name="Martin F."/>
        </authorList>
    </citation>
    <scope>NUCLEOTIDE SEQUENCE [LARGE SCALE GENOMIC DNA]</scope>
    <source>
        <strain evidence="1 2">CIRM-BRFM 2984</strain>
    </source>
</reference>
<protein>
    <submittedName>
        <fullName evidence="1">Uncharacterized protein</fullName>
    </submittedName>
</protein>
<comment type="caution">
    <text evidence="1">The sequence shown here is derived from an EMBL/GenBank/DDBJ whole genome shotgun (WGS) entry which is preliminary data.</text>
</comment>
<dbReference type="Proteomes" id="UP001362999">
    <property type="component" value="Unassembled WGS sequence"/>
</dbReference>
<dbReference type="AlphaFoldDB" id="A0AAW0CT73"/>
<evidence type="ECO:0000313" key="1">
    <source>
        <dbReference type="EMBL" id="KAK7042003.1"/>
    </source>
</evidence>
<organism evidence="1 2">
    <name type="scientific">Favolaschia claudopus</name>
    <dbReference type="NCBI Taxonomy" id="2862362"/>
    <lineage>
        <taxon>Eukaryota</taxon>
        <taxon>Fungi</taxon>
        <taxon>Dikarya</taxon>
        <taxon>Basidiomycota</taxon>
        <taxon>Agaricomycotina</taxon>
        <taxon>Agaricomycetes</taxon>
        <taxon>Agaricomycetidae</taxon>
        <taxon>Agaricales</taxon>
        <taxon>Marasmiineae</taxon>
        <taxon>Mycenaceae</taxon>
        <taxon>Favolaschia</taxon>
    </lineage>
</organism>
<proteinExistence type="predicted"/>
<evidence type="ECO:0000313" key="2">
    <source>
        <dbReference type="Proteomes" id="UP001362999"/>
    </source>
</evidence>
<name>A0AAW0CT73_9AGAR</name>